<organism evidence="1">
    <name type="scientific">Arundo donax</name>
    <name type="common">Giant reed</name>
    <name type="synonym">Donax arundinaceus</name>
    <dbReference type="NCBI Taxonomy" id="35708"/>
    <lineage>
        <taxon>Eukaryota</taxon>
        <taxon>Viridiplantae</taxon>
        <taxon>Streptophyta</taxon>
        <taxon>Embryophyta</taxon>
        <taxon>Tracheophyta</taxon>
        <taxon>Spermatophyta</taxon>
        <taxon>Magnoliopsida</taxon>
        <taxon>Liliopsida</taxon>
        <taxon>Poales</taxon>
        <taxon>Poaceae</taxon>
        <taxon>PACMAD clade</taxon>
        <taxon>Arundinoideae</taxon>
        <taxon>Arundineae</taxon>
        <taxon>Arundo</taxon>
    </lineage>
</organism>
<reference evidence="1" key="2">
    <citation type="journal article" date="2015" name="Data Brief">
        <title>Shoot transcriptome of the giant reed, Arundo donax.</title>
        <authorList>
            <person name="Barrero R.A."/>
            <person name="Guerrero F.D."/>
            <person name="Moolhuijzen P."/>
            <person name="Goolsby J.A."/>
            <person name="Tidwell J."/>
            <person name="Bellgard S.E."/>
            <person name="Bellgard M.I."/>
        </authorList>
    </citation>
    <scope>NUCLEOTIDE SEQUENCE</scope>
    <source>
        <tissue evidence="1">Shoot tissue taken approximately 20 cm above the soil surface</tissue>
    </source>
</reference>
<accession>A0A0A8XPI1</accession>
<dbReference type="AlphaFoldDB" id="A0A0A8XPI1"/>
<proteinExistence type="predicted"/>
<name>A0A0A8XPI1_ARUDO</name>
<dbReference type="EMBL" id="GBRH01283377">
    <property type="protein sequence ID" value="JAD14518.1"/>
    <property type="molecule type" value="Transcribed_RNA"/>
</dbReference>
<reference evidence="1" key="1">
    <citation type="submission" date="2014-09" db="EMBL/GenBank/DDBJ databases">
        <authorList>
            <person name="Magalhaes I.L.F."/>
            <person name="Oliveira U."/>
            <person name="Santos F.R."/>
            <person name="Vidigal T.H.D.A."/>
            <person name="Brescovit A.D."/>
            <person name="Santos A.J."/>
        </authorList>
    </citation>
    <scope>NUCLEOTIDE SEQUENCE</scope>
    <source>
        <tissue evidence="1">Shoot tissue taken approximately 20 cm above the soil surface</tissue>
    </source>
</reference>
<sequence>MFSVAKCGREPSSPNIAHASGLPIGGIEKIEDLKDPVAVFFNSSDILN</sequence>
<protein>
    <submittedName>
        <fullName evidence="1">Uncharacterized protein</fullName>
    </submittedName>
</protein>
<evidence type="ECO:0000313" key="1">
    <source>
        <dbReference type="EMBL" id="JAD14518.1"/>
    </source>
</evidence>